<dbReference type="InterPro" id="IPR056964">
    <property type="entry name" value="Phage_holin"/>
</dbReference>
<dbReference type="Pfam" id="PF23778">
    <property type="entry name" value="Phage_holin_2"/>
    <property type="match status" value="1"/>
</dbReference>
<proteinExistence type="predicted"/>
<reference evidence="2 3" key="1">
    <citation type="submission" date="2017-05" db="EMBL/GenBank/DDBJ databases">
        <title>Biotechnological potential of actinobacteria isolated from South African environments.</title>
        <authorList>
            <person name="Le Roes-Hill M."/>
            <person name="Prins A."/>
            <person name="Durrell K.A."/>
        </authorList>
    </citation>
    <scope>NUCLEOTIDE SEQUENCE [LARGE SCALE GENOMIC DNA]</scope>
    <source>
        <strain evidence="2">M26</strain>
    </source>
</reference>
<gene>
    <name evidence="2" type="ORF">CA984_03615</name>
</gene>
<dbReference type="EMBL" id="NGFP01000009">
    <property type="protein sequence ID" value="OUC99307.1"/>
    <property type="molecule type" value="Genomic_DNA"/>
</dbReference>
<evidence type="ECO:0000313" key="2">
    <source>
        <dbReference type="EMBL" id="OUC99307.1"/>
    </source>
</evidence>
<evidence type="ECO:0000313" key="3">
    <source>
        <dbReference type="Proteomes" id="UP000194761"/>
    </source>
</evidence>
<name>A0A243RVR7_9ACTN</name>
<organism evidence="2 3">
    <name type="scientific">Streptosporangium minutum</name>
    <dbReference type="NCBI Taxonomy" id="569862"/>
    <lineage>
        <taxon>Bacteria</taxon>
        <taxon>Bacillati</taxon>
        <taxon>Actinomycetota</taxon>
        <taxon>Actinomycetes</taxon>
        <taxon>Streptosporangiales</taxon>
        <taxon>Streptosporangiaceae</taxon>
        <taxon>Streptosporangium</taxon>
    </lineage>
</organism>
<accession>A0A243RVR7</accession>
<comment type="caution">
    <text evidence="2">The sequence shown here is derived from an EMBL/GenBank/DDBJ whole genome shotgun (WGS) entry which is preliminary data.</text>
</comment>
<keyword evidence="1" id="KW-1133">Transmembrane helix</keyword>
<sequence length="110" mass="12564">MIQFVGGLLVIASAVFAATAALLYGTRFPWWRSADGRHLFAYQVVIGAALTLWAGRLIATDQLTGPAEPGPWPYIRLVWFGLIAWVLGWRLLIITRAWREQRRDRVKEER</sequence>
<keyword evidence="3" id="KW-1185">Reference proteome</keyword>
<feature type="transmembrane region" description="Helical" evidence="1">
    <location>
        <begin position="6"/>
        <end position="27"/>
    </location>
</feature>
<feature type="transmembrane region" description="Helical" evidence="1">
    <location>
        <begin position="39"/>
        <end position="58"/>
    </location>
</feature>
<dbReference type="AlphaFoldDB" id="A0A243RVR7"/>
<dbReference type="Proteomes" id="UP000194761">
    <property type="component" value="Unassembled WGS sequence"/>
</dbReference>
<keyword evidence="1" id="KW-0472">Membrane</keyword>
<keyword evidence="1" id="KW-0812">Transmembrane</keyword>
<feature type="transmembrane region" description="Helical" evidence="1">
    <location>
        <begin position="78"/>
        <end position="98"/>
    </location>
</feature>
<dbReference type="RefSeq" id="WP_086568041.1">
    <property type="nucleotide sequence ID" value="NZ_NGFP01000009.1"/>
</dbReference>
<evidence type="ECO:0000256" key="1">
    <source>
        <dbReference type="SAM" id="Phobius"/>
    </source>
</evidence>
<protein>
    <submittedName>
        <fullName evidence="2">Uncharacterized protein</fullName>
    </submittedName>
</protein>